<geneLocation type="plasmid" evidence="3 4">
    <name>unnamed1</name>
</geneLocation>
<dbReference type="InterPro" id="IPR006016">
    <property type="entry name" value="UspA"/>
</dbReference>
<organism evidence="3 4">
    <name type="scientific">Halorarum halophilum</name>
    <dbReference type="NCBI Taxonomy" id="2743090"/>
    <lineage>
        <taxon>Archaea</taxon>
        <taxon>Methanobacteriati</taxon>
        <taxon>Methanobacteriota</taxon>
        <taxon>Stenosarchaea group</taxon>
        <taxon>Halobacteria</taxon>
        <taxon>Halobacteriales</taxon>
        <taxon>Haloferacaceae</taxon>
        <taxon>Halorarum</taxon>
    </lineage>
</organism>
<dbReference type="GeneID" id="56030859"/>
<dbReference type="PANTHER" id="PTHR46268">
    <property type="entry name" value="STRESS RESPONSE PROTEIN NHAX"/>
    <property type="match status" value="1"/>
</dbReference>
<evidence type="ECO:0000313" key="3">
    <source>
        <dbReference type="EMBL" id="QLG29594.1"/>
    </source>
</evidence>
<dbReference type="EMBL" id="CP058530">
    <property type="protein sequence ID" value="QLG29594.1"/>
    <property type="molecule type" value="Genomic_DNA"/>
</dbReference>
<dbReference type="SUPFAM" id="SSF52402">
    <property type="entry name" value="Adenine nucleotide alpha hydrolases-like"/>
    <property type="match status" value="1"/>
</dbReference>
<dbReference type="Gene3D" id="3.40.50.620">
    <property type="entry name" value="HUPs"/>
    <property type="match status" value="1"/>
</dbReference>
<dbReference type="Pfam" id="PF00582">
    <property type="entry name" value="Usp"/>
    <property type="match status" value="1"/>
</dbReference>
<dbReference type="CDD" id="cd00293">
    <property type="entry name" value="USP-like"/>
    <property type="match status" value="1"/>
</dbReference>
<comment type="similarity">
    <text evidence="1">Belongs to the universal stress protein A family.</text>
</comment>
<keyword evidence="4" id="KW-1185">Reference proteome</keyword>
<protein>
    <submittedName>
        <fullName evidence="3">Universal stress protein</fullName>
    </submittedName>
</protein>
<dbReference type="PANTHER" id="PTHR46268:SF24">
    <property type="entry name" value="UNIVERSAL STRESS PROTEIN"/>
    <property type="match status" value="1"/>
</dbReference>
<dbReference type="Proteomes" id="UP000509750">
    <property type="component" value="Plasmid unnamed1"/>
</dbReference>
<dbReference type="InterPro" id="IPR014729">
    <property type="entry name" value="Rossmann-like_a/b/a_fold"/>
</dbReference>
<dbReference type="KEGG" id="halg:HUG10_18460"/>
<dbReference type="RefSeq" id="WP_179171168.1">
    <property type="nucleotide sequence ID" value="NZ_CP058530.1"/>
</dbReference>
<dbReference type="OrthoDB" id="105697at2157"/>
<dbReference type="AlphaFoldDB" id="A0A7D5KA42"/>
<sequence>MVERILLPVDDSPRSNAAVEHALSVYPDASFVLLHVVDPRDWVSTDEYGEVYYAAETKDAVVEEADDLLATAREQVAAADRPVETVRAFGQPAKEIVAYARENDVDAVVMGSHGRTGLDRLLLGSVAETVVRRSPVPVTVVR</sequence>
<evidence type="ECO:0000259" key="2">
    <source>
        <dbReference type="Pfam" id="PF00582"/>
    </source>
</evidence>
<accession>A0A7D5KA42</accession>
<gene>
    <name evidence="3" type="ORF">HUG10_18460</name>
</gene>
<feature type="domain" description="UspA" evidence="2">
    <location>
        <begin position="1"/>
        <end position="142"/>
    </location>
</feature>
<evidence type="ECO:0000313" key="4">
    <source>
        <dbReference type="Proteomes" id="UP000509750"/>
    </source>
</evidence>
<reference evidence="3 4" key="1">
    <citation type="submission" date="2020-07" db="EMBL/GenBank/DDBJ databases">
        <title>Gai3-2, isolated from salt lake.</title>
        <authorList>
            <person name="Cui H."/>
            <person name="Shi X."/>
        </authorList>
    </citation>
    <scope>NUCLEOTIDE SEQUENCE [LARGE SCALE GENOMIC DNA]</scope>
    <source>
        <strain evidence="3 4">Gai3-2</strain>
        <plasmid evidence="3 4">unnamed1</plasmid>
    </source>
</reference>
<proteinExistence type="inferred from homology"/>
<name>A0A7D5KA42_9EURY</name>
<keyword evidence="3" id="KW-0614">Plasmid</keyword>
<evidence type="ECO:0000256" key="1">
    <source>
        <dbReference type="ARBA" id="ARBA00008791"/>
    </source>
</evidence>
<dbReference type="PRINTS" id="PR01438">
    <property type="entry name" value="UNVRSLSTRESS"/>
</dbReference>
<dbReference type="InterPro" id="IPR006015">
    <property type="entry name" value="Universal_stress_UspA"/>
</dbReference>